<reference evidence="10" key="1">
    <citation type="submission" date="2019-08" db="EMBL/GenBank/DDBJ databases">
        <authorList>
            <person name="Kucharzyk K."/>
            <person name="Murdoch R.W."/>
            <person name="Higgins S."/>
            <person name="Loffler F."/>
        </authorList>
    </citation>
    <scope>NUCLEOTIDE SEQUENCE</scope>
</reference>
<keyword evidence="8" id="KW-0472">Membrane</keyword>
<keyword evidence="6 10" id="KW-0067">ATP-binding</keyword>
<dbReference type="InterPro" id="IPR027417">
    <property type="entry name" value="P-loop_NTPase"/>
</dbReference>
<dbReference type="PANTHER" id="PTHR43790">
    <property type="entry name" value="CARBOHYDRATE TRANSPORT ATP-BINDING PROTEIN MG119-RELATED"/>
    <property type="match status" value="1"/>
</dbReference>
<sequence>MLFFTDNRALKAVGDKWVKELAIKTPNAENIITTLSGGNQQRVVLAKWLARDPKILILNGPTVGVDIGSKMEIHKVLRKLANQGIAVIIISDDIPEVLTNCNKIVIMKMGRIVGQIDSNSVGQEQLADMLA</sequence>
<dbReference type="InterPro" id="IPR050107">
    <property type="entry name" value="ABC_carbohydrate_import_ATPase"/>
</dbReference>
<dbReference type="GO" id="GO:0005524">
    <property type="term" value="F:ATP binding"/>
    <property type="evidence" value="ECO:0007669"/>
    <property type="project" value="UniProtKB-KW"/>
</dbReference>
<keyword evidence="4" id="KW-0677">Repeat</keyword>
<evidence type="ECO:0000259" key="9">
    <source>
        <dbReference type="Pfam" id="PF00005"/>
    </source>
</evidence>
<evidence type="ECO:0000256" key="1">
    <source>
        <dbReference type="ARBA" id="ARBA00022448"/>
    </source>
</evidence>
<evidence type="ECO:0000313" key="10">
    <source>
        <dbReference type="EMBL" id="MPN46529.1"/>
    </source>
</evidence>
<dbReference type="InterPro" id="IPR003439">
    <property type="entry name" value="ABC_transporter-like_ATP-bd"/>
</dbReference>
<evidence type="ECO:0000256" key="7">
    <source>
        <dbReference type="ARBA" id="ARBA00022967"/>
    </source>
</evidence>
<evidence type="ECO:0000256" key="6">
    <source>
        <dbReference type="ARBA" id="ARBA00022840"/>
    </source>
</evidence>
<evidence type="ECO:0000256" key="3">
    <source>
        <dbReference type="ARBA" id="ARBA00022597"/>
    </source>
</evidence>
<keyword evidence="3" id="KW-0762">Sugar transport</keyword>
<keyword evidence="2" id="KW-1003">Cell membrane</keyword>
<dbReference type="GO" id="GO:0016887">
    <property type="term" value="F:ATP hydrolysis activity"/>
    <property type="evidence" value="ECO:0007669"/>
    <property type="project" value="InterPro"/>
</dbReference>
<gene>
    <name evidence="10" type="primary">araG_12</name>
    <name evidence="10" type="ORF">SDC9_194118</name>
</gene>
<dbReference type="Gene3D" id="3.40.50.300">
    <property type="entry name" value="P-loop containing nucleotide triphosphate hydrolases"/>
    <property type="match status" value="1"/>
</dbReference>
<organism evidence="10">
    <name type="scientific">bioreactor metagenome</name>
    <dbReference type="NCBI Taxonomy" id="1076179"/>
    <lineage>
        <taxon>unclassified sequences</taxon>
        <taxon>metagenomes</taxon>
        <taxon>ecological metagenomes</taxon>
    </lineage>
</organism>
<evidence type="ECO:0000256" key="5">
    <source>
        <dbReference type="ARBA" id="ARBA00022741"/>
    </source>
</evidence>
<keyword evidence="1" id="KW-0813">Transport</keyword>
<evidence type="ECO:0000256" key="4">
    <source>
        <dbReference type="ARBA" id="ARBA00022737"/>
    </source>
</evidence>
<dbReference type="EC" id="3.6.3.17" evidence="10"/>
<accession>A0A645I807</accession>
<feature type="domain" description="ABC transporter" evidence="9">
    <location>
        <begin position="15"/>
        <end position="62"/>
    </location>
</feature>
<dbReference type="AlphaFoldDB" id="A0A645I807"/>
<comment type="caution">
    <text evidence="10">The sequence shown here is derived from an EMBL/GenBank/DDBJ whole genome shotgun (WGS) entry which is preliminary data.</text>
</comment>
<name>A0A645I807_9ZZZZ</name>
<proteinExistence type="predicted"/>
<dbReference type="EMBL" id="VSSQ01107273">
    <property type="protein sequence ID" value="MPN46529.1"/>
    <property type="molecule type" value="Genomic_DNA"/>
</dbReference>
<evidence type="ECO:0000256" key="2">
    <source>
        <dbReference type="ARBA" id="ARBA00022475"/>
    </source>
</evidence>
<evidence type="ECO:0000256" key="8">
    <source>
        <dbReference type="ARBA" id="ARBA00023136"/>
    </source>
</evidence>
<keyword evidence="10" id="KW-0378">Hydrolase</keyword>
<dbReference type="SUPFAM" id="SSF52540">
    <property type="entry name" value="P-loop containing nucleoside triphosphate hydrolases"/>
    <property type="match status" value="1"/>
</dbReference>
<keyword evidence="7" id="KW-1278">Translocase</keyword>
<protein>
    <submittedName>
        <fullName evidence="10">Arabinose import ATP-binding protein AraG</fullName>
        <ecNumber evidence="10">3.6.3.17</ecNumber>
    </submittedName>
</protein>
<dbReference type="Pfam" id="PF00005">
    <property type="entry name" value="ABC_tran"/>
    <property type="match status" value="1"/>
</dbReference>
<dbReference type="PANTHER" id="PTHR43790:SF1">
    <property type="entry name" value="XYLOSE IMPORT ATP-BINDING PROTEIN XYLG"/>
    <property type="match status" value="1"/>
</dbReference>
<keyword evidence="5" id="KW-0547">Nucleotide-binding</keyword>